<gene>
    <name evidence="5" type="ORF">SAMN04488090_3076</name>
</gene>
<feature type="domain" description="GS beta-grasp" evidence="3">
    <location>
        <begin position="85"/>
        <end position="180"/>
    </location>
</feature>
<dbReference type="InterPro" id="IPR040577">
    <property type="entry name" value="Gln-synt_C"/>
</dbReference>
<dbReference type="RefSeq" id="WP_093203972.1">
    <property type="nucleotide sequence ID" value="NZ_FNGS01000005.1"/>
</dbReference>
<dbReference type="InterPro" id="IPR014746">
    <property type="entry name" value="Gln_synth/guanido_kin_cat_dom"/>
</dbReference>
<feature type="domain" description="GS catalytic" evidence="4">
    <location>
        <begin position="197"/>
        <end position="624"/>
    </location>
</feature>
<evidence type="ECO:0000259" key="3">
    <source>
        <dbReference type="PROSITE" id="PS51986"/>
    </source>
</evidence>
<name>A0A1G9RWF6_9BACT</name>
<dbReference type="SMART" id="SM01230">
    <property type="entry name" value="Gln-synt_C"/>
    <property type="match status" value="1"/>
</dbReference>
<evidence type="ECO:0000256" key="1">
    <source>
        <dbReference type="PROSITE-ProRule" id="PRU01330"/>
    </source>
</evidence>
<dbReference type="InterPro" id="IPR008147">
    <property type="entry name" value="Gln_synt_N"/>
</dbReference>
<dbReference type="PROSITE" id="PS51987">
    <property type="entry name" value="GS_CATALYTIC"/>
    <property type="match status" value="1"/>
</dbReference>
<dbReference type="InterPro" id="IPR022147">
    <property type="entry name" value="GSIII_N"/>
</dbReference>
<dbReference type="Proteomes" id="UP000198901">
    <property type="component" value="Unassembled WGS sequence"/>
</dbReference>
<dbReference type="AlphaFoldDB" id="A0A1G9RWF6"/>
<keyword evidence="6" id="KW-1185">Reference proteome</keyword>
<evidence type="ECO:0000256" key="2">
    <source>
        <dbReference type="RuleBase" id="RU000384"/>
    </source>
</evidence>
<comment type="similarity">
    <text evidence="1 2">Belongs to the glutamine synthetase family.</text>
</comment>
<evidence type="ECO:0000259" key="4">
    <source>
        <dbReference type="PROSITE" id="PS51987"/>
    </source>
</evidence>
<dbReference type="SUPFAM" id="SSF55931">
    <property type="entry name" value="Glutamine synthetase/guanido kinase"/>
    <property type="match status" value="1"/>
</dbReference>
<organism evidence="5 6">
    <name type="scientific">Siphonobacter aquaeclarae</name>
    <dbReference type="NCBI Taxonomy" id="563176"/>
    <lineage>
        <taxon>Bacteria</taxon>
        <taxon>Pseudomonadati</taxon>
        <taxon>Bacteroidota</taxon>
        <taxon>Cytophagia</taxon>
        <taxon>Cytophagales</taxon>
        <taxon>Cytophagaceae</taxon>
        <taxon>Siphonobacter</taxon>
    </lineage>
</organism>
<protein>
    <submittedName>
        <fullName evidence="5">Glutamine synthetase</fullName>
    </submittedName>
</protein>
<dbReference type="InterPro" id="IPR052725">
    <property type="entry name" value="GS_Type-3"/>
</dbReference>
<evidence type="ECO:0000313" key="6">
    <source>
        <dbReference type="Proteomes" id="UP000198901"/>
    </source>
</evidence>
<dbReference type="EMBL" id="FNGS01000005">
    <property type="protein sequence ID" value="SDM27553.1"/>
    <property type="molecule type" value="Genomic_DNA"/>
</dbReference>
<dbReference type="Pfam" id="PF00120">
    <property type="entry name" value="Gln-synt_C"/>
    <property type="match status" value="1"/>
</dbReference>
<dbReference type="InterPro" id="IPR027303">
    <property type="entry name" value="Gln_synth_gly_rich_site"/>
</dbReference>
<dbReference type="PROSITE" id="PS00181">
    <property type="entry name" value="GLNA_ATP"/>
    <property type="match status" value="1"/>
</dbReference>
<sequence>MALARFKALELAQSRQLTPVKTPSEKVTEYYGSLTFNEEAMRSLLSPDTFNKISKSIKEGHKIDRETADEVAAAMKSWAVSKGATHYTHWFQPLTGTTAEKHDAFFDIVPGSGKAIEKFKGSALVQQEPDASSFPNGGIRSTFEARGYTAWDSSSPAFIMENGAGTSTLCIPSVFVAYTGEALDYKTPLLKSIELIDRAATKVMSEYFDRNVEKTIPTLGAEQEYFLIDEALMNARPDLLMAGRTVFGHAPAKGQQLEDHYFGSIPPRVNAFMVEYEMEAHRLGIPVRTRHNEVAPAQFEVAPTFEEVNLACDHNALLMDLMQKVAARHRFKVLFHEKPFAGINGSGKHNNWSLATDNGINILGPSTKPKESLRFVTFLVCVVKAVHDNADLLRAAIATAGNEHRLGANEAPPAIMSVFLGSEMTRVIETIENLPAMTEFKLEKGDNVYLKLGINKVPSLLLDNTDRNRTSPFAFTGNKFEFRAVGSSANSASAMTILNTIVADQLIQFRKDVDALLDTDLKKELAIVEVLKKYIAASKRILFEGNGYSDEWVDEAERRGLSNIRSAPAALEVYTRKEVAELFERHGIFTEKELHARYEIELENYIKKIQIESRVIGDLAINHIVSTALKYQSQLVENVKGQKDIGIDEKYYAPTVETIKKIAEYTAKIQILVDEMTEARKHANAIQQNDEQARLYGSKVKDYFDEIRYYVDKLELIVDDDEWPLVKYRELLMLR</sequence>
<proteinExistence type="inferred from homology"/>
<evidence type="ECO:0000313" key="5">
    <source>
        <dbReference type="EMBL" id="SDM27553.1"/>
    </source>
</evidence>
<dbReference type="PANTHER" id="PTHR42974:SF1">
    <property type="entry name" value="TYPE-3 GLUTAMINE SYNTHETASE"/>
    <property type="match status" value="1"/>
</dbReference>
<dbReference type="Gene3D" id="1.20.120.1560">
    <property type="match status" value="1"/>
</dbReference>
<dbReference type="GO" id="GO:0006542">
    <property type="term" value="P:glutamine biosynthetic process"/>
    <property type="evidence" value="ECO:0007669"/>
    <property type="project" value="InterPro"/>
</dbReference>
<reference evidence="5 6" key="1">
    <citation type="submission" date="2016-10" db="EMBL/GenBank/DDBJ databases">
        <authorList>
            <person name="de Groot N.N."/>
        </authorList>
    </citation>
    <scope>NUCLEOTIDE SEQUENCE [LARGE SCALE GENOMIC DNA]</scope>
    <source>
        <strain evidence="5 6">DSM 21668</strain>
    </source>
</reference>
<accession>A0A1G9RWF6</accession>
<dbReference type="PANTHER" id="PTHR42974">
    <property type="entry name" value="GLUTAMINE SYNTHETASE"/>
    <property type="match status" value="1"/>
</dbReference>
<dbReference type="Pfam" id="PF12437">
    <property type="entry name" value="GSIII_N"/>
    <property type="match status" value="1"/>
</dbReference>
<dbReference type="PROSITE" id="PS51986">
    <property type="entry name" value="GS_BETA_GRASP"/>
    <property type="match status" value="1"/>
</dbReference>
<dbReference type="GO" id="GO:0004356">
    <property type="term" value="F:glutamine synthetase activity"/>
    <property type="evidence" value="ECO:0007669"/>
    <property type="project" value="InterPro"/>
</dbReference>
<dbReference type="Gene3D" id="3.30.590.10">
    <property type="entry name" value="Glutamine synthetase/guanido kinase, catalytic domain"/>
    <property type="match status" value="1"/>
</dbReference>
<dbReference type="STRING" id="563176.SAMN04488090_3076"/>
<dbReference type="InterPro" id="IPR008146">
    <property type="entry name" value="Gln_synth_cat_dom"/>
</dbReference>
<dbReference type="OrthoDB" id="9807095at2"/>
<dbReference type="Pfam" id="PF18318">
    <property type="entry name" value="Gln-synt_C-ter"/>
    <property type="match status" value="1"/>
</dbReference>